<dbReference type="GO" id="GO:0005737">
    <property type="term" value="C:cytoplasm"/>
    <property type="evidence" value="ECO:0007669"/>
    <property type="project" value="TreeGrafter"/>
</dbReference>
<sequence length="176" mass="20327">MSEKRHSLLVVYLQIICELNRLPKPFDIQQYLGTWYQIKSTKPYFEDGQRCIKADYKFEATTGIFVTNSTDLDSVNNAVERVQFTKSYDQDNVFTAKYFLGSGYYLTTQYWVVDTEYNNYALVLSCNNLLGLDHSRDVWILSRKQTLEDNIVANLVAELDTVGLHGIAFGDVIHNR</sequence>
<dbReference type="EMBL" id="CAEY01000889">
    <property type="status" value="NOT_ANNOTATED_CDS"/>
    <property type="molecule type" value="Genomic_DNA"/>
</dbReference>
<reference evidence="5" key="1">
    <citation type="submission" date="2011-08" db="EMBL/GenBank/DDBJ databases">
        <authorList>
            <person name="Rombauts S."/>
        </authorList>
    </citation>
    <scope>NUCLEOTIDE SEQUENCE</scope>
    <source>
        <strain evidence="5">London</strain>
    </source>
</reference>
<keyword evidence="1" id="KW-1015">Disulfide bond</keyword>
<dbReference type="GO" id="GO:0031409">
    <property type="term" value="F:pigment binding"/>
    <property type="evidence" value="ECO:0007669"/>
    <property type="project" value="InterPro"/>
</dbReference>
<dbReference type="STRING" id="32264.T1L179"/>
<evidence type="ECO:0000256" key="2">
    <source>
        <dbReference type="RuleBase" id="RU003695"/>
    </source>
</evidence>
<evidence type="ECO:0000313" key="4">
    <source>
        <dbReference type="EnsemblMetazoa" id="tetur31g00780.1"/>
    </source>
</evidence>
<dbReference type="SUPFAM" id="SSF50814">
    <property type="entry name" value="Lipocalins"/>
    <property type="match status" value="1"/>
</dbReference>
<dbReference type="GO" id="GO:0000302">
    <property type="term" value="P:response to reactive oxygen species"/>
    <property type="evidence" value="ECO:0007669"/>
    <property type="project" value="TreeGrafter"/>
</dbReference>
<organism evidence="4 5">
    <name type="scientific">Tetranychus urticae</name>
    <name type="common">Two-spotted spider mite</name>
    <dbReference type="NCBI Taxonomy" id="32264"/>
    <lineage>
        <taxon>Eukaryota</taxon>
        <taxon>Metazoa</taxon>
        <taxon>Ecdysozoa</taxon>
        <taxon>Arthropoda</taxon>
        <taxon>Chelicerata</taxon>
        <taxon>Arachnida</taxon>
        <taxon>Acari</taxon>
        <taxon>Acariformes</taxon>
        <taxon>Trombidiformes</taxon>
        <taxon>Prostigmata</taxon>
        <taxon>Eleutherengona</taxon>
        <taxon>Raphignathae</taxon>
        <taxon>Tetranychoidea</taxon>
        <taxon>Tetranychidae</taxon>
        <taxon>Tetranychus</taxon>
    </lineage>
</organism>
<dbReference type="EnsemblMetazoa" id="tetur31g00780.1">
    <property type="protein sequence ID" value="tetur31g00780.1"/>
    <property type="gene ID" value="tetur31g00780"/>
</dbReference>
<proteinExistence type="inferred from homology"/>
<evidence type="ECO:0000259" key="3">
    <source>
        <dbReference type="Pfam" id="PF00061"/>
    </source>
</evidence>
<dbReference type="HOGENOM" id="CLU_068449_2_1_1"/>
<evidence type="ECO:0000313" key="5">
    <source>
        <dbReference type="Proteomes" id="UP000015104"/>
    </source>
</evidence>
<dbReference type="AlphaFoldDB" id="T1L179"/>
<dbReference type="InterPro" id="IPR012674">
    <property type="entry name" value="Calycin"/>
</dbReference>
<dbReference type="PRINTS" id="PR01273">
    <property type="entry name" value="INVTBRTCOLOR"/>
</dbReference>
<dbReference type="eggNOG" id="KOG4824">
    <property type="taxonomic scope" value="Eukaryota"/>
</dbReference>
<accession>T1L179</accession>
<dbReference type="PANTHER" id="PTHR10612">
    <property type="entry name" value="APOLIPOPROTEIN D"/>
    <property type="match status" value="1"/>
</dbReference>
<evidence type="ECO:0000256" key="1">
    <source>
        <dbReference type="ARBA" id="ARBA00023157"/>
    </source>
</evidence>
<dbReference type="InterPro" id="IPR000566">
    <property type="entry name" value="Lipocln_cytosolic_FA-bd_dom"/>
</dbReference>
<dbReference type="Proteomes" id="UP000015104">
    <property type="component" value="Unassembled WGS sequence"/>
</dbReference>
<comment type="similarity">
    <text evidence="2">Belongs to the calycin superfamily. Lipocalin family.</text>
</comment>
<feature type="domain" description="Lipocalin/cytosolic fatty-acid binding" evidence="3">
    <location>
        <begin position="33"/>
        <end position="165"/>
    </location>
</feature>
<dbReference type="PANTHER" id="PTHR10612:SF34">
    <property type="entry name" value="APOLIPOPROTEIN D"/>
    <property type="match status" value="1"/>
</dbReference>
<keyword evidence="5" id="KW-1185">Reference proteome</keyword>
<dbReference type="GO" id="GO:0006629">
    <property type="term" value="P:lipid metabolic process"/>
    <property type="evidence" value="ECO:0007669"/>
    <property type="project" value="TreeGrafter"/>
</dbReference>
<reference evidence="4" key="2">
    <citation type="submission" date="2015-06" db="UniProtKB">
        <authorList>
            <consortium name="EnsemblMetazoa"/>
        </authorList>
    </citation>
    <scope>IDENTIFICATION</scope>
</reference>
<dbReference type="Pfam" id="PF00061">
    <property type="entry name" value="Lipocalin"/>
    <property type="match status" value="1"/>
</dbReference>
<protein>
    <recommendedName>
        <fullName evidence="3">Lipocalin/cytosolic fatty-acid binding domain-containing protein</fullName>
    </recommendedName>
</protein>
<dbReference type="PROSITE" id="PS00213">
    <property type="entry name" value="LIPOCALIN"/>
    <property type="match status" value="1"/>
</dbReference>
<dbReference type="Gene3D" id="2.40.128.20">
    <property type="match status" value="1"/>
</dbReference>
<dbReference type="InterPro" id="IPR003057">
    <property type="entry name" value="Invtbrt_color"/>
</dbReference>
<name>T1L179_TETUR</name>
<dbReference type="InterPro" id="IPR022272">
    <property type="entry name" value="Lipocalin_CS"/>
</dbReference>